<evidence type="ECO:0000256" key="2">
    <source>
        <dbReference type="ARBA" id="ARBA00022980"/>
    </source>
</evidence>
<proteinExistence type="inferred from homology"/>
<dbReference type="PANTHER" id="PTHR11545:SF2">
    <property type="entry name" value="LARGE RIBOSOMAL SUBUNIT PROTEIN UL13M"/>
    <property type="match status" value="1"/>
</dbReference>
<sequence>MEQKTYIPKVQEIQRKWYLINAEGLTLGRLASRIATLLMGKHKSNYTPFFDTGDFVVVINAEKIKVTGKKLEQKLYRHHTGYPGHLKEEKLVDLLARKPEAVIRRAVWGMLPHNRLGRRLIRKLKVYAGPQHPHQAQQPIPLAIEE</sequence>
<reference evidence="5 6" key="1">
    <citation type="submission" date="2023-03" db="EMBL/GenBank/DDBJ databases">
        <title>Novel Species.</title>
        <authorList>
            <person name="Ma S."/>
        </authorList>
    </citation>
    <scope>NUCLEOTIDE SEQUENCE [LARGE SCALE GENOMIC DNA]</scope>
    <source>
        <strain evidence="5 6">B11</strain>
    </source>
</reference>
<evidence type="ECO:0000313" key="6">
    <source>
        <dbReference type="Proteomes" id="UP001461341"/>
    </source>
</evidence>
<dbReference type="Gene3D" id="3.90.1180.10">
    <property type="entry name" value="Ribosomal protein L13"/>
    <property type="match status" value="1"/>
</dbReference>
<dbReference type="InterPro" id="IPR036899">
    <property type="entry name" value="Ribosomal_uL13_sf"/>
</dbReference>
<dbReference type="SUPFAM" id="SSF52161">
    <property type="entry name" value="Ribosomal protein L13"/>
    <property type="match status" value="1"/>
</dbReference>
<dbReference type="CDD" id="cd00392">
    <property type="entry name" value="Ribosomal_L13"/>
    <property type="match status" value="1"/>
</dbReference>
<evidence type="ECO:0000313" key="5">
    <source>
        <dbReference type="EMBL" id="WZL75233.1"/>
    </source>
</evidence>
<keyword evidence="3 4" id="KW-0687">Ribonucleoprotein</keyword>
<accession>A0ABZ2Y886</accession>
<dbReference type="Pfam" id="PF00572">
    <property type="entry name" value="Ribosomal_L13"/>
    <property type="match status" value="1"/>
</dbReference>
<keyword evidence="2 4" id="KW-0689">Ribosomal protein</keyword>
<evidence type="ECO:0000256" key="1">
    <source>
        <dbReference type="ARBA" id="ARBA00006227"/>
    </source>
</evidence>
<dbReference type="Proteomes" id="UP001461341">
    <property type="component" value="Chromosome"/>
</dbReference>
<name>A0ABZ2Y886_9BACT</name>
<dbReference type="NCBIfam" id="TIGR01066">
    <property type="entry name" value="rplM_bact"/>
    <property type="match status" value="1"/>
</dbReference>
<dbReference type="PANTHER" id="PTHR11545">
    <property type="entry name" value="RIBOSOMAL PROTEIN L13"/>
    <property type="match status" value="1"/>
</dbReference>
<comment type="similarity">
    <text evidence="1 4">Belongs to the universal ribosomal protein uL13 family.</text>
</comment>
<dbReference type="RefSeq" id="WP_369017379.1">
    <property type="nucleotide sequence ID" value="NZ_CP121689.1"/>
</dbReference>
<dbReference type="EMBL" id="CP121689">
    <property type="protein sequence ID" value="WZL75233.1"/>
    <property type="molecule type" value="Genomic_DNA"/>
</dbReference>
<gene>
    <name evidence="4 5" type="primary">rplM</name>
    <name evidence="5" type="ORF">QBE54_06415</name>
</gene>
<evidence type="ECO:0000256" key="4">
    <source>
        <dbReference type="HAMAP-Rule" id="MF_01366"/>
    </source>
</evidence>
<dbReference type="HAMAP" id="MF_01366">
    <property type="entry name" value="Ribosomal_uL13"/>
    <property type="match status" value="1"/>
</dbReference>
<dbReference type="InterPro" id="IPR005822">
    <property type="entry name" value="Ribosomal_uL13"/>
</dbReference>
<evidence type="ECO:0000256" key="3">
    <source>
        <dbReference type="ARBA" id="ARBA00023274"/>
    </source>
</evidence>
<organism evidence="5 6">
    <name type="scientific">Thermatribacter velox</name>
    <dbReference type="NCBI Taxonomy" id="3039681"/>
    <lineage>
        <taxon>Bacteria</taxon>
        <taxon>Pseudomonadati</taxon>
        <taxon>Atribacterota</taxon>
        <taxon>Atribacteria</taxon>
        <taxon>Atribacterales</taxon>
        <taxon>Thermatribacteraceae</taxon>
        <taxon>Thermatribacter</taxon>
    </lineage>
</organism>
<comment type="subunit">
    <text evidence="4">Part of the 50S ribosomal subunit.</text>
</comment>
<dbReference type="PIRSF" id="PIRSF002181">
    <property type="entry name" value="Ribosomal_L13"/>
    <property type="match status" value="1"/>
</dbReference>
<dbReference type="GO" id="GO:0005840">
    <property type="term" value="C:ribosome"/>
    <property type="evidence" value="ECO:0007669"/>
    <property type="project" value="UniProtKB-KW"/>
</dbReference>
<keyword evidence="6" id="KW-1185">Reference proteome</keyword>
<dbReference type="InterPro" id="IPR005823">
    <property type="entry name" value="Ribosomal_uL13_bac-type"/>
</dbReference>
<protein>
    <recommendedName>
        <fullName evidence="4">Large ribosomal subunit protein uL13</fullName>
    </recommendedName>
</protein>
<comment type="function">
    <text evidence="4">This protein is one of the early assembly proteins of the 50S ribosomal subunit, although it is not seen to bind rRNA by itself. It is important during the early stages of 50S assembly.</text>
</comment>